<accession>A0A443RM93</accession>
<evidence type="ECO:0000256" key="3">
    <source>
        <dbReference type="ARBA" id="ARBA00022917"/>
    </source>
</evidence>
<evidence type="ECO:0000256" key="5">
    <source>
        <dbReference type="SAM" id="MobiDB-lite"/>
    </source>
</evidence>
<comment type="caution">
    <text evidence="7">The sequence shown here is derived from an EMBL/GenBank/DDBJ whole genome shotgun (WGS) entry which is preliminary data.</text>
</comment>
<evidence type="ECO:0000259" key="6">
    <source>
        <dbReference type="Pfam" id="PF00889"/>
    </source>
</evidence>
<feature type="compositionally biased region" description="Basic and acidic residues" evidence="5">
    <location>
        <begin position="240"/>
        <end position="250"/>
    </location>
</feature>
<proteinExistence type="inferred from homology"/>
<evidence type="ECO:0000313" key="7">
    <source>
        <dbReference type="EMBL" id="RWS16399.1"/>
    </source>
</evidence>
<comment type="function">
    <text evidence="4">Associates with the EF-Tu.GDP complex and induces the exchange of GDP to GTP. It remains bound to the aminoacyl-tRNA.EF-Tu.GTP complex up to the GTP hydrolysis stage on the ribosome.</text>
</comment>
<dbReference type="SUPFAM" id="SSF54713">
    <property type="entry name" value="Elongation factor Ts (EF-Ts), dimerisation domain"/>
    <property type="match status" value="2"/>
</dbReference>
<gene>
    <name evidence="7" type="ORF">B4U79_16849</name>
</gene>
<sequence length="368" mass="40963">MQITAGCDAIGDRAEKRIEPRNAAKEDRVTVFAFSLCKKALEANENNVSKAEQWLQREAAKHGWEKGVKLQGRRAEQGLIGVHVDREQRNGFLVEVNCESDFVGRNEQFKQLVVNVLQTIATAPQTQYTVRDAAVDNSHNSSSVTKYSIEAKDLEVFKDRVNAAIAKLGENIKISRASIMKSNDTNTKLVGYTHAIAGQTADIDGILLGKYGTIVAFKQVAQDQTASDQQEFGKYMSVNRPREENRKSDGGDASAEVGEEEEEIISAKNEEEIVKLPIEQVSKIICQHIIGVKPKVVTLSKEQLVKENNELENANASSDARESILEESDALLCQRMLINENVTVKDFLNFQNVDVVDFIRYECGENID</sequence>
<dbReference type="Pfam" id="PF25025">
    <property type="entry name" value="EF-Ts_N"/>
    <property type="match status" value="1"/>
</dbReference>
<comment type="subcellular location">
    <subcellularLocation>
        <location evidence="4">Mitochondrion</location>
    </subcellularLocation>
</comment>
<keyword evidence="8" id="KW-1185">Reference proteome</keyword>
<dbReference type="GO" id="GO:0005739">
    <property type="term" value="C:mitochondrion"/>
    <property type="evidence" value="ECO:0007669"/>
    <property type="project" value="UniProtKB-SubCell"/>
</dbReference>
<dbReference type="GO" id="GO:0003746">
    <property type="term" value="F:translation elongation factor activity"/>
    <property type="evidence" value="ECO:0007669"/>
    <property type="project" value="UniProtKB-UniRule"/>
</dbReference>
<dbReference type="Gene3D" id="3.30.479.20">
    <property type="entry name" value="Elongation factor Ts, dimerisation domain"/>
    <property type="match status" value="2"/>
</dbReference>
<protein>
    <recommendedName>
        <fullName evidence="4">Elongation factor Ts, mitochondrial</fullName>
        <shortName evidence="4">EF-Ts</shortName>
        <shortName evidence="4">EF-TsMt</shortName>
    </recommendedName>
</protein>
<dbReference type="PANTHER" id="PTHR11741:SF0">
    <property type="entry name" value="ELONGATION FACTOR TS, MITOCHONDRIAL"/>
    <property type="match status" value="1"/>
</dbReference>
<evidence type="ECO:0000256" key="2">
    <source>
        <dbReference type="ARBA" id="ARBA00022768"/>
    </source>
</evidence>
<dbReference type="HAMAP" id="MF_00050">
    <property type="entry name" value="EF_Ts"/>
    <property type="match status" value="1"/>
</dbReference>
<dbReference type="PANTHER" id="PTHR11741">
    <property type="entry name" value="ELONGATION FACTOR TS"/>
    <property type="match status" value="1"/>
</dbReference>
<dbReference type="AlphaFoldDB" id="A0A443RM93"/>
<name>A0A443RM93_9ACAR</name>
<keyword evidence="3 4" id="KW-0648">Protein biosynthesis</keyword>
<dbReference type="STRING" id="1965070.A0A443RM93"/>
<feature type="domain" description="Translation elongation factor EFTs/EF1B dimerisation" evidence="6">
    <location>
        <begin position="91"/>
        <end position="269"/>
    </location>
</feature>
<keyword evidence="2 4" id="KW-0251">Elongation factor</keyword>
<evidence type="ECO:0000256" key="1">
    <source>
        <dbReference type="ARBA" id="ARBA00005532"/>
    </source>
</evidence>
<evidence type="ECO:0000256" key="4">
    <source>
        <dbReference type="HAMAP-Rule" id="MF_03135"/>
    </source>
</evidence>
<feature type="region of interest" description="Disordered" evidence="5">
    <location>
        <begin position="228"/>
        <end position="260"/>
    </location>
</feature>
<dbReference type="EMBL" id="NCKU01000235">
    <property type="protein sequence ID" value="RWS16399.1"/>
    <property type="molecule type" value="Genomic_DNA"/>
</dbReference>
<comment type="similarity">
    <text evidence="1 4">Belongs to the EF-Ts family.</text>
</comment>
<organism evidence="7 8">
    <name type="scientific">Dinothrombium tinctorium</name>
    <dbReference type="NCBI Taxonomy" id="1965070"/>
    <lineage>
        <taxon>Eukaryota</taxon>
        <taxon>Metazoa</taxon>
        <taxon>Ecdysozoa</taxon>
        <taxon>Arthropoda</taxon>
        <taxon>Chelicerata</taxon>
        <taxon>Arachnida</taxon>
        <taxon>Acari</taxon>
        <taxon>Acariformes</taxon>
        <taxon>Trombidiformes</taxon>
        <taxon>Prostigmata</taxon>
        <taxon>Anystina</taxon>
        <taxon>Parasitengona</taxon>
        <taxon>Trombidioidea</taxon>
        <taxon>Trombidiidae</taxon>
        <taxon>Dinothrombium</taxon>
    </lineage>
</organism>
<dbReference type="InterPro" id="IPR001816">
    <property type="entry name" value="Transl_elong_EFTs/EF1B"/>
</dbReference>
<dbReference type="SUPFAM" id="SSF46934">
    <property type="entry name" value="UBA-like"/>
    <property type="match status" value="1"/>
</dbReference>
<keyword evidence="4" id="KW-0496">Mitochondrion</keyword>
<dbReference type="OrthoDB" id="277235at2759"/>
<dbReference type="InterPro" id="IPR014039">
    <property type="entry name" value="Transl_elong_EFTs/EF1B_dimer"/>
</dbReference>
<evidence type="ECO:0000313" key="8">
    <source>
        <dbReference type="Proteomes" id="UP000285301"/>
    </source>
</evidence>
<dbReference type="Gene3D" id="1.10.8.10">
    <property type="entry name" value="DNA helicase RuvA subunit, C-terminal domain"/>
    <property type="match status" value="1"/>
</dbReference>
<dbReference type="GO" id="GO:0070125">
    <property type="term" value="P:mitochondrial translational elongation"/>
    <property type="evidence" value="ECO:0007669"/>
    <property type="project" value="TreeGrafter"/>
</dbReference>
<reference evidence="7 8" key="1">
    <citation type="journal article" date="2018" name="Gigascience">
        <title>Genomes of trombidid mites reveal novel predicted allergens and laterally-transferred genes associated with secondary metabolism.</title>
        <authorList>
            <person name="Dong X."/>
            <person name="Chaisiri K."/>
            <person name="Xia D."/>
            <person name="Armstrong S.D."/>
            <person name="Fang Y."/>
            <person name="Donnelly M.J."/>
            <person name="Kadowaki T."/>
            <person name="McGarry J.W."/>
            <person name="Darby A.C."/>
            <person name="Makepeace B.L."/>
        </authorList>
    </citation>
    <scope>NUCLEOTIDE SEQUENCE [LARGE SCALE GENOMIC DNA]</scope>
    <source>
        <strain evidence="7">UoL-WK</strain>
    </source>
</reference>
<dbReference type="Proteomes" id="UP000285301">
    <property type="component" value="Unassembled WGS sequence"/>
</dbReference>
<dbReference type="InterPro" id="IPR009060">
    <property type="entry name" value="UBA-like_sf"/>
</dbReference>
<dbReference type="Pfam" id="PF00889">
    <property type="entry name" value="EF_TS"/>
    <property type="match status" value="1"/>
</dbReference>
<dbReference type="InterPro" id="IPR036402">
    <property type="entry name" value="EF-Ts_dimer_sf"/>
</dbReference>